<keyword evidence="1" id="KW-0812">Transmembrane</keyword>
<dbReference type="RefSeq" id="WP_037615954.1">
    <property type="nucleotide sequence ID" value="NZ_JPEN01000054.1"/>
</dbReference>
<organism evidence="2 3">
    <name type="scientific">Streptococcus sinensis</name>
    <dbReference type="NCBI Taxonomy" id="176090"/>
    <lineage>
        <taxon>Bacteria</taxon>
        <taxon>Bacillati</taxon>
        <taxon>Bacillota</taxon>
        <taxon>Bacilli</taxon>
        <taxon>Lactobacillales</taxon>
        <taxon>Streptococcaceae</taxon>
        <taxon>Streptococcus</taxon>
    </lineage>
</organism>
<sequence length="92" mass="10716">MVYFIIGILILLFYVFAVPASIKGTLNILTIVLLLVALIILFALGLFQIFKLPSEFFVGIFLMILTVWALRDIERLKPKVRRRDFVDENHYE</sequence>
<dbReference type="InterPro" id="IPR021506">
    <property type="entry name" value="DUF3165"/>
</dbReference>
<feature type="transmembrane region" description="Helical" evidence="1">
    <location>
        <begin position="6"/>
        <end position="22"/>
    </location>
</feature>
<accession>A0A0A0DFF6</accession>
<gene>
    <name evidence="2" type="ORF">SSIN_0762</name>
</gene>
<dbReference type="PATRIC" id="fig|176090.4.peg.755"/>
<proteinExistence type="predicted"/>
<dbReference type="AlphaFoldDB" id="A0A0A0DFF6"/>
<evidence type="ECO:0000313" key="2">
    <source>
        <dbReference type="EMBL" id="KGM37441.1"/>
    </source>
</evidence>
<dbReference type="STRING" id="176090.SSIN_0762"/>
<dbReference type="Pfam" id="PF11364">
    <property type="entry name" value="DUF3165"/>
    <property type="match status" value="1"/>
</dbReference>
<name>A0A0A0DFF6_9STRE</name>
<protein>
    <recommendedName>
        <fullName evidence="4">DUF3165 family protein</fullName>
    </recommendedName>
</protein>
<dbReference type="Proteomes" id="UP000030019">
    <property type="component" value="Unassembled WGS sequence"/>
</dbReference>
<reference evidence="2 3" key="1">
    <citation type="submission" date="2014-06" db="EMBL/GenBank/DDBJ databases">
        <authorList>
            <person name="Teng J.L."/>
            <person name="Huang Y."/>
            <person name="Tse H."/>
            <person name="Lau S.K."/>
            <person name="Woo P.C."/>
        </authorList>
    </citation>
    <scope>NUCLEOTIDE SEQUENCE [LARGE SCALE GENOMIC DNA]</scope>
    <source>
        <strain evidence="2 3">HKU4</strain>
    </source>
</reference>
<keyword evidence="3" id="KW-1185">Reference proteome</keyword>
<feature type="transmembrane region" description="Helical" evidence="1">
    <location>
        <begin position="29"/>
        <end position="50"/>
    </location>
</feature>
<evidence type="ECO:0000313" key="3">
    <source>
        <dbReference type="Proteomes" id="UP000030019"/>
    </source>
</evidence>
<evidence type="ECO:0008006" key="4">
    <source>
        <dbReference type="Google" id="ProtNLM"/>
    </source>
</evidence>
<comment type="caution">
    <text evidence="2">The sequence shown here is derived from an EMBL/GenBank/DDBJ whole genome shotgun (WGS) entry which is preliminary data.</text>
</comment>
<keyword evidence="1" id="KW-1133">Transmembrane helix</keyword>
<dbReference type="EMBL" id="JPEN01000054">
    <property type="protein sequence ID" value="KGM37441.1"/>
    <property type="molecule type" value="Genomic_DNA"/>
</dbReference>
<keyword evidence="1" id="KW-0472">Membrane</keyword>
<feature type="transmembrane region" description="Helical" evidence="1">
    <location>
        <begin position="56"/>
        <end position="73"/>
    </location>
</feature>
<evidence type="ECO:0000256" key="1">
    <source>
        <dbReference type="SAM" id="Phobius"/>
    </source>
</evidence>